<evidence type="ECO:0000313" key="1">
    <source>
        <dbReference type="EMBL" id="EAU40137.1"/>
    </source>
</evidence>
<dbReference type="EMBL" id="AATP01000009">
    <property type="protein sequence ID" value="EAU40137.1"/>
    <property type="molecule type" value="Genomic_DNA"/>
</dbReference>
<keyword evidence="2" id="KW-1185">Reference proteome</keyword>
<accession>Q0FZ21</accession>
<dbReference type="AlphaFoldDB" id="Q0FZ21"/>
<dbReference type="HOGENOM" id="CLU_2568915_0_0_5"/>
<dbReference type="STRING" id="217511.GCA_001463845_01000"/>
<dbReference type="Proteomes" id="UP000004310">
    <property type="component" value="Unassembled WGS sequence"/>
</dbReference>
<name>Q0FZ21_9HYPH</name>
<dbReference type="RefSeq" id="WP_007067393.1">
    <property type="nucleotide sequence ID" value="NZ_DS022272.1"/>
</dbReference>
<proteinExistence type="predicted"/>
<reference evidence="1 2" key="1">
    <citation type="journal article" date="2010" name="J. Bacteriol.">
        <title>Genome sequence of Fulvimarina pelagi HTCC2506T, a Mn(II)-oxidizing alphaproteobacterium possessing an aerobic anoxygenic photosynthetic gene cluster and Xanthorhodopsin.</title>
        <authorList>
            <person name="Kang I."/>
            <person name="Oh H.M."/>
            <person name="Lim S.I."/>
            <person name="Ferriera S."/>
            <person name="Giovannoni S.J."/>
            <person name="Cho J.C."/>
        </authorList>
    </citation>
    <scope>NUCLEOTIDE SEQUENCE [LARGE SCALE GENOMIC DNA]</scope>
    <source>
        <strain evidence="1 2">HTCC2506</strain>
    </source>
</reference>
<evidence type="ECO:0000313" key="2">
    <source>
        <dbReference type="Proteomes" id="UP000004310"/>
    </source>
</evidence>
<comment type="caution">
    <text evidence="1">The sequence shown here is derived from an EMBL/GenBank/DDBJ whole genome shotgun (WGS) entry which is preliminary data.</text>
</comment>
<gene>
    <name evidence="1" type="ORF">FP2506_11292</name>
</gene>
<organism evidence="1 2">
    <name type="scientific">Fulvimarina pelagi HTCC2506</name>
    <dbReference type="NCBI Taxonomy" id="314231"/>
    <lineage>
        <taxon>Bacteria</taxon>
        <taxon>Pseudomonadati</taxon>
        <taxon>Pseudomonadota</taxon>
        <taxon>Alphaproteobacteria</taxon>
        <taxon>Hyphomicrobiales</taxon>
        <taxon>Aurantimonadaceae</taxon>
        <taxon>Fulvimarina</taxon>
    </lineage>
</organism>
<sequence length="81" mass="9044">MKDYPADSLGHLRELGMGLKAFCQNRDCIHSMPILDELIAAFGPNAAYINRRFPLRCRKCGSRDVITMVQSNTATGAKMVR</sequence>
<protein>
    <submittedName>
        <fullName evidence="1">Uncharacterized protein</fullName>
    </submittedName>
</protein>